<sequence>MRMGGVQSFAKGACTGRNAVCIVIVLAWLPGLPDLYAMQIHFMSWHSSRGAIEPQVTT</sequence>
<accession>A0A4Q9Q2E8</accession>
<dbReference type="AlphaFoldDB" id="A0A4Q9Q2E8"/>
<dbReference type="Proteomes" id="UP000292082">
    <property type="component" value="Unassembled WGS sequence"/>
</dbReference>
<proteinExistence type="predicted"/>
<keyword evidence="2" id="KW-1185">Reference proteome</keyword>
<evidence type="ECO:0000313" key="1">
    <source>
        <dbReference type="EMBL" id="TBU61289.1"/>
    </source>
</evidence>
<dbReference type="EMBL" id="ML145099">
    <property type="protein sequence ID" value="TBU61289.1"/>
    <property type="molecule type" value="Genomic_DNA"/>
</dbReference>
<organism evidence="1 2">
    <name type="scientific">Dichomitus squalens</name>
    <dbReference type="NCBI Taxonomy" id="114155"/>
    <lineage>
        <taxon>Eukaryota</taxon>
        <taxon>Fungi</taxon>
        <taxon>Dikarya</taxon>
        <taxon>Basidiomycota</taxon>
        <taxon>Agaricomycotina</taxon>
        <taxon>Agaricomycetes</taxon>
        <taxon>Polyporales</taxon>
        <taxon>Polyporaceae</taxon>
        <taxon>Dichomitus</taxon>
    </lineage>
</organism>
<evidence type="ECO:0000313" key="2">
    <source>
        <dbReference type="Proteomes" id="UP000292082"/>
    </source>
</evidence>
<protein>
    <submittedName>
        <fullName evidence="1">Uncharacterized protein</fullName>
    </submittedName>
</protein>
<gene>
    <name evidence="1" type="ORF">BD310DRAFT_921138</name>
</gene>
<name>A0A4Q9Q2E8_9APHY</name>
<reference evidence="1 2" key="1">
    <citation type="submission" date="2019-01" db="EMBL/GenBank/DDBJ databases">
        <title>Draft genome sequences of three monokaryotic isolates of the white-rot basidiomycete fungus Dichomitus squalens.</title>
        <authorList>
            <consortium name="DOE Joint Genome Institute"/>
            <person name="Lopez S.C."/>
            <person name="Andreopoulos B."/>
            <person name="Pangilinan J."/>
            <person name="Lipzen A."/>
            <person name="Riley R."/>
            <person name="Ahrendt S."/>
            <person name="Ng V."/>
            <person name="Barry K."/>
            <person name="Daum C."/>
            <person name="Grigoriev I.V."/>
            <person name="Hilden K.S."/>
            <person name="Makela M.R."/>
            <person name="de Vries R.P."/>
        </authorList>
    </citation>
    <scope>NUCLEOTIDE SEQUENCE [LARGE SCALE GENOMIC DNA]</scope>
    <source>
        <strain evidence="1 2">CBS 464.89</strain>
    </source>
</reference>